<dbReference type="EMBL" id="WOFV02000035">
    <property type="protein sequence ID" value="NAS18506.1"/>
    <property type="molecule type" value="Genomic_DNA"/>
</dbReference>
<dbReference type="AlphaFoldDB" id="A0A6L9EPL0"/>
<dbReference type="PIRSF" id="PIRSF009467">
    <property type="entry name" value="Ureas_acces_UreF"/>
    <property type="match status" value="1"/>
</dbReference>
<evidence type="ECO:0000256" key="1">
    <source>
        <dbReference type="ARBA" id="ARBA00022988"/>
    </source>
</evidence>
<protein>
    <recommendedName>
        <fullName evidence="3">Urease accessory protein UreF</fullName>
    </recommendedName>
</protein>
<dbReference type="GO" id="GO:0016151">
    <property type="term" value="F:nickel cation binding"/>
    <property type="evidence" value="ECO:0007669"/>
    <property type="project" value="UniProtKB-UniRule"/>
</dbReference>
<comment type="subunit">
    <text evidence="3">UreD, UreF and UreG form a complex that acts as a GTP-hydrolysis-dependent molecular chaperone, activating the urease apoprotein by helping to assemble the nickel containing metallocenter of UreC. The UreE protein probably delivers the nickel.</text>
</comment>
<dbReference type="Proteomes" id="UP000474042">
    <property type="component" value="Unassembled WGS sequence"/>
</dbReference>
<comment type="subcellular location">
    <subcellularLocation>
        <location evidence="3">Cytoplasm</location>
    </subcellularLocation>
</comment>
<dbReference type="Pfam" id="PF01730">
    <property type="entry name" value="UreF"/>
    <property type="match status" value="1"/>
</dbReference>
<organism evidence="4 5">
    <name type="scientific">Clostridium butyricum</name>
    <dbReference type="NCBI Taxonomy" id="1492"/>
    <lineage>
        <taxon>Bacteria</taxon>
        <taxon>Bacillati</taxon>
        <taxon>Bacillota</taxon>
        <taxon>Clostridia</taxon>
        <taxon>Eubacteriales</taxon>
        <taxon>Clostridiaceae</taxon>
        <taxon>Clostridium</taxon>
    </lineage>
</organism>
<dbReference type="GO" id="GO:0005737">
    <property type="term" value="C:cytoplasm"/>
    <property type="evidence" value="ECO:0007669"/>
    <property type="project" value="UniProtKB-SubCell"/>
</dbReference>
<dbReference type="PANTHER" id="PTHR33620">
    <property type="entry name" value="UREASE ACCESSORY PROTEIN F"/>
    <property type="match status" value="1"/>
</dbReference>
<dbReference type="RefSeq" id="WP_146868381.1">
    <property type="nucleotide sequence ID" value="NZ_BKBC01000019.1"/>
</dbReference>
<comment type="caution">
    <text evidence="4">The sequence shown here is derived from an EMBL/GenBank/DDBJ whole genome shotgun (WGS) entry which is preliminary data.</text>
</comment>
<evidence type="ECO:0000256" key="2">
    <source>
        <dbReference type="ARBA" id="ARBA00023186"/>
    </source>
</evidence>
<name>A0A6L9EPL0_CLOBU</name>
<evidence type="ECO:0000313" key="5">
    <source>
        <dbReference type="Proteomes" id="UP000474042"/>
    </source>
</evidence>
<dbReference type="PANTHER" id="PTHR33620:SF1">
    <property type="entry name" value="UREASE ACCESSORY PROTEIN F"/>
    <property type="match status" value="1"/>
</dbReference>
<dbReference type="Gene3D" id="1.10.4190.10">
    <property type="entry name" value="Urease accessory protein UreF"/>
    <property type="match status" value="1"/>
</dbReference>
<evidence type="ECO:0000256" key="3">
    <source>
        <dbReference type="HAMAP-Rule" id="MF_01385"/>
    </source>
</evidence>
<dbReference type="InterPro" id="IPR002639">
    <property type="entry name" value="UreF"/>
</dbReference>
<dbReference type="HAMAP" id="MF_01385">
    <property type="entry name" value="UreF"/>
    <property type="match status" value="1"/>
</dbReference>
<keyword evidence="2 3" id="KW-0143">Chaperone</keyword>
<evidence type="ECO:0000313" key="4">
    <source>
        <dbReference type="EMBL" id="NAS18506.1"/>
    </source>
</evidence>
<dbReference type="InterPro" id="IPR038277">
    <property type="entry name" value="UreF_sf"/>
</dbReference>
<comment type="function">
    <text evidence="3">Required for maturation of urease via the functional incorporation of the urease nickel metallocenter.</text>
</comment>
<sequence>MHEDFLLFQINDAAFPIGTYTHSYGLETYIQKDLIRDSDDMFEYIKSSAETNFLYTDLLSAYLSYKCASKNNLDEILKIEEIIEVSRIPKEIRLASEKLGSRFIKTVSSLDVKYESEIFNKYSSRKLGGNRIHSVAYGVFCSSCNIDINKAMERYLYAYVSAAVTNAVKLIPLSQTNGQKILYSCYGFLEEIINKLPKLTIKDLCLSTPGFDIRCMQHERLYSRLYMS</sequence>
<proteinExistence type="inferred from homology"/>
<reference evidence="4 5" key="1">
    <citation type="submission" date="2020-01" db="EMBL/GenBank/DDBJ databases">
        <title>Genome sequence of a 1,3-propanediol producer, Clostridium butyricum S3.</title>
        <authorList>
            <person name="Zhou J."/>
        </authorList>
    </citation>
    <scope>NUCLEOTIDE SEQUENCE [LARGE SCALE GENOMIC DNA]</scope>
    <source>
        <strain evidence="4 5">S3</strain>
    </source>
</reference>
<gene>
    <name evidence="3" type="primary">ureF</name>
    <name evidence="4" type="ORF">GND98_011645</name>
</gene>
<keyword evidence="1 3" id="KW-0996">Nickel insertion</keyword>
<comment type="similarity">
    <text evidence="3">Belongs to the UreF family.</text>
</comment>
<keyword evidence="3" id="KW-0963">Cytoplasm</keyword>
<accession>A0A6L9EPL0</accession>